<sequence length="497" mass="51380">MDGIFADLRASARAAEREGASRVPANLRAFRARQRLRRALCAPRASPARAQLRDGRSVRALTVELLNDVTRAERTYDEERALLLLSTLASAKSAAQLVRAALPRLVDAAGGLVTRATARRSSNVAHALLELCASALQAVGDGGVDAGRDEFAPRNAQGSAASCAELHNACARALAPLGGACSPLQCGARAAFGNFLKLYGTLPELELEASATVVLSAAAWSRARRSAHADAHADVGDEAHAWPPSGAGLVGDRAVLLAAARALVRASVVLRHASTPGVSAASADAPDAAAARALDALRLCRRLALELARVSGAHDHEALAPAVADSLVGGALELCIGDDAALLDLLRCALPLSAAMPQLALSAASPAAEATGLAHALCPFRLFARASAMIGSDAGVLVDWLVAPETGAQCAAYLIALCRAAGAACPSPCGAQPARAPAEETRAEGERLLDFLRRLLDEVRRRDVAHAFGYSAAPLVRRLGHAVSLDWHSLLCVSVSH</sequence>
<reference evidence="1" key="1">
    <citation type="submission" date="2021-05" db="EMBL/GenBank/DDBJ databases">
        <title>The genome of the haptophyte Pavlova lutheri (Diacronema luteri, Pavlovales) - a model for lipid biosynthesis in eukaryotic algae.</title>
        <authorList>
            <person name="Hulatt C.J."/>
            <person name="Posewitz M.C."/>
        </authorList>
    </citation>
    <scope>NUCLEOTIDE SEQUENCE</scope>
    <source>
        <strain evidence="1">NIVA-4/92</strain>
    </source>
</reference>
<keyword evidence="2" id="KW-1185">Reference proteome</keyword>
<comment type="caution">
    <text evidence="1">The sequence shown here is derived from an EMBL/GenBank/DDBJ whole genome shotgun (WGS) entry which is preliminary data.</text>
</comment>
<name>A0A8J6C6U3_DIALT</name>
<evidence type="ECO:0000313" key="1">
    <source>
        <dbReference type="EMBL" id="KAG8457088.1"/>
    </source>
</evidence>
<proteinExistence type="predicted"/>
<dbReference type="Proteomes" id="UP000751190">
    <property type="component" value="Unassembled WGS sequence"/>
</dbReference>
<dbReference type="PROSITE" id="PS50096">
    <property type="entry name" value="IQ"/>
    <property type="match status" value="1"/>
</dbReference>
<protein>
    <submittedName>
        <fullName evidence="1">Uncharacterized protein</fullName>
    </submittedName>
</protein>
<gene>
    <name evidence="1" type="ORF">KFE25_009848</name>
</gene>
<evidence type="ECO:0000313" key="2">
    <source>
        <dbReference type="Proteomes" id="UP000751190"/>
    </source>
</evidence>
<dbReference type="AlphaFoldDB" id="A0A8J6C6U3"/>
<accession>A0A8J6C6U3</accession>
<dbReference type="EMBL" id="JAGTXO010000083">
    <property type="protein sequence ID" value="KAG8457088.1"/>
    <property type="molecule type" value="Genomic_DNA"/>
</dbReference>
<organism evidence="1 2">
    <name type="scientific">Diacronema lutheri</name>
    <name type="common">Unicellular marine alga</name>
    <name type="synonym">Monochrysis lutheri</name>
    <dbReference type="NCBI Taxonomy" id="2081491"/>
    <lineage>
        <taxon>Eukaryota</taxon>
        <taxon>Haptista</taxon>
        <taxon>Haptophyta</taxon>
        <taxon>Pavlovophyceae</taxon>
        <taxon>Pavlovales</taxon>
        <taxon>Pavlovaceae</taxon>
        <taxon>Diacronema</taxon>
    </lineage>
</organism>